<sequence length="86" mass="9907">MANIKSAIKRTRTNNRKRLQNQKERTTMRSHIKAVEVAIELNDKAKAQEAYQSAVKVIDRAVQKGIIHANNGNRQKARLARKMKLR</sequence>
<evidence type="ECO:0000256" key="6">
    <source>
        <dbReference type="ARBA" id="ARBA00023274"/>
    </source>
</evidence>
<dbReference type="AlphaFoldDB" id="A0A511UWN9"/>
<feature type="compositionally biased region" description="Basic residues" evidence="9">
    <location>
        <begin position="7"/>
        <end position="20"/>
    </location>
</feature>
<accession>A0A511UWN9</accession>
<dbReference type="InterPro" id="IPR002583">
    <property type="entry name" value="Ribosomal_bS20"/>
</dbReference>
<dbReference type="EMBL" id="BJXW01000012">
    <property type="protein sequence ID" value="GEN31045.1"/>
    <property type="molecule type" value="Genomic_DNA"/>
</dbReference>
<dbReference type="GO" id="GO:0015935">
    <property type="term" value="C:small ribosomal subunit"/>
    <property type="evidence" value="ECO:0007669"/>
    <property type="project" value="TreeGrafter"/>
</dbReference>
<gene>
    <name evidence="8 10" type="primary">rpsT</name>
    <name evidence="10" type="ORF">CQU01_12830</name>
</gene>
<dbReference type="GO" id="GO:0006412">
    <property type="term" value="P:translation"/>
    <property type="evidence" value="ECO:0007669"/>
    <property type="project" value="UniProtKB-UniRule"/>
</dbReference>
<dbReference type="Proteomes" id="UP000321491">
    <property type="component" value="Unassembled WGS sequence"/>
</dbReference>
<dbReference type="SUPFAM" id="SSF46992">
    <property type="entry name" value="Ribosomal protein S20"/>
    <property type="match status" value="1"/>
</dbReference>
<comment type="caution">
    <text evidence="10">The sequence shown here is derived from an EMBL/GenBank/DDBJ whole genome shotgun (WGS) entry which is preliminary data.</text>
</comment>
<dbReference type="Pfam" id="PF01649">
    <property type="entry name" value="Ribosomal_S20p"/>
    <property type="match status" value="1"/>
</dbReference>
<dbReference type="GO" id="GO:0005829">
    <property type="term" value="C:cytosol"/>
    <property type="evidence" value="ECO:0007669"/>
    <property type="project" value="TreeGrafter"/>
</dbReference>
<dbReference type="NCBIfam" id="TIGR00029">
    <property type="entry name" value="S20"/>
    <property type="match status" value="1"/>
</dbReference>
<dbReference type="OrthoDB" id="9808392at2"/>
<evidence type="ECO:0000256" key="2">
    <source>
        <dbReference type="ARBA" id="ARBA00007634"/>
    </source>
</evidence>
<keyword evidence="4 8" id="KW-0694">RNA-binding</keyword>
<name>A0A511UWN9_9BACI</name>
<evidence type="ECO:0000256" key="3">
    <source>
        <dbReference type="ARBA" id="ARBA00022730"/>
    </source>
</evidence>
<evidence type="ECO:0000256" key="4">
    <source>
        <dbReference type="ARBA" id="ARBA00022884"/>
    </source>
</evidence>
<evidence type="ECO:0000256" key="9">
    <source>
        <dbReference type="SAM" id="MobiDB-lite"/>
    </source>
</evidence>
<dbReference type="FunFam" id="1.20.58.110:FF:000001">
    <property type="entry name" value="30S ribosomal protein S20"/>
    <property type="match status" value="1"/>
</dbReference>
<evidence type="ECO:0000313" key="11">
    <source>
        <dbReference type="Proteomes" id="UP000321491"/>
    </source>
</evidence>
<protein>
    <recommendedName>
        <fullName evidence="7 8">Small ribosomal subunit protein bS20</fullName>
    </recommendedName>
</protein>
<dbReference type="InterPro" id="IPR036510">
    <property type="entry name" value="Ribosomal_bS20_sf"/>
</dbReference>
<keyword evidence="3 8" id="KW-0699">rRNA-binding</keyword>
<evidence type="ECO:0000256" key="1">
    <source>
        <dbReference type="ARBA" id="ARBA00003134"/>
    </source>
</evidence>
<reference evidence="10 11" key="1">
    <citation type="submission" date="2019-07" db="EMBL/GenBank/DDBJ databases">
        <title>Whole genome shotgun sequence of Cerasibacillus quisquiliarum NBRC 102429.</title>
        <authorList>
            <person name="Hosoyama A."/>
            <person name="Uohara A."/>
            <person name="Ohji S."/>
            <person name="Ichikawa N."/>
        </authorList>
    </citation>
    <scope>NUCLEOTIDE SEQUENCE [LARGE SCALE GENOMIC DNA]</scope>
    <source>
        <strain evidence="10 11">NBRC 102429</strain>
    </source>
</reference>
<evidence type="ECO:0000256" key="8">
    <source>
        <dbReference type="HAMAP-Rule" id="MF_00500"/>
    </source>
</evidence>
<dbReference type="GO" id="GO:0070181">
    <property type="term" value="F:small ribosomal subunit rRNA binding"/>
    <property type="evidence" value="ECO:0007669"/>
    <property type="project" value="TreeGrafter"/>
</dbReference>
<keyword evidence="6 8" id="KW-0687">Ribonucleoprotein</keyword>
<dbReference type="PANTHER" id="PTHR33398">
    <property type="entry name" value="30S RIBOSOMAL PROTEIN S20"/>
    <property type="match status" value="1"/>
</dbReference>
<feature type="region of interest" description="Disordered" evidence="9">
    <location>
        <begin position="1"/>
        <end position="28"/>
    </location>
</feature>
<proteinExistence type="inferred from homology"/>
<comment type="function">
    <text evidence="1 8">Binds directly to 16S ribosomal RNA.</text>
</comment>
<evidence type="ECO:0000313" key="10">
    <source>
        <dbReference type="EMBL" id="GEN31045.1"/>
    </source>
</evidence>
<dbReference type="GO" id="GO:0003735">
    <property type="term" value="F:structural constituent of ribosome"/>
    <property type="evidence" value="ECO:0007669"/>
    <property type="project" value="InterPro"/>
</dbReference>
<dbReference type="PANTHER" id="PTHR33398:SF1">
    <property type="entry name" value="SMALL RIBOSOMAL SUBUNIT PROTEIN BS20C"/>
    <property type="match status" value="1"/>
</dbReference>
<dbReference type="Gene3D" id="1.20.58.110">
    <property type="entry name" value="Ribosomal protein S20"/>
    <property type="match status" value="1"/>
</dbReference>
<evidence type="ECO:0000256" key="7">
    <source>
        <dbReference type="ARBA" id="ARBA00035136"/>
    </source>
</evidence>
<dbReference type="HAMAP" id="MF_00500">
    <property type="entry name" value="Ribosomal_bS20"/>
    <property type="match status" value="1"/>
</dbReference>
<evidence type="ECO:0000256" key="5">
    <source>
        <dbReference type="ARBA" id="ARBA00022980"/>
    </source>
</evidence>
<keyword evidence="11" id="KW-1185">Reference proteome</keyword>
<comment type="similarity">
    <text evidence="2 8">Belongs to the bacterial ribosomal protein bS20 family.</text>
</comment>
<dbReference type="RefSeq" id="WP_146936881.1">
    <property type="nucleotide sequence ID" value="NZ_BJXW01000012.1"/>
</dbReference>
<keyword evidence="5 8" id="KW-0689">Ribosomal protein</keyword>
<organism evidence="10 11">
    <name type="scientific">Cerasibacillus quisquiliarum</name>
    <dbReference type="NCBI Taxonomy" id="227865"/>
    <lineage>
        <taxon>Bacteria</taxon>
        <taxon>Bacillati</taxon>
        <taxon>Bacillota</taxon>
        <taxon>Bacilli</taxon>
        <taxon>Bacillales</taxon>
        <taxon>Bacillaceae</taxon>
        <taxon>Cerasibacillus</taxon>
    </lineage>
</organism>